<comment type="similarity">
    <text evidence="1">Belongs to the CBF/MAK21 family.</text>
</comment>
<organism evidence="4">
    <name type="scientific">Darwinula stevensoni</name>
    <dbReference type="NCBI Taxonomy" id="69355"/>
    <lineage>
        <taxon>Eukaryota</taxon>
        <taxon>Metazoa</taxon>
        <taxon>Ecdysozoa</taxon>
        <taxon>Arthropoda</taxon>
        <taxon>Crustacea</taxon>
        <taxon>Oligostraca</taxon>
        <taxon>Ostracoda</taxon>
        <taxon>Podocopa</taxon>
        <taxon>Podocopida</taxon>
        <taxon>Darwinulocopina</taxon>
        <taxon>Darwinuloidea</taxon>
        <taxon>Darwinulidae</taxon>
        <taxon>Darwinula</taxon>
    </lineage>
</organism>
<dbReference type="PANTHER" id="PTHR12048:SF0">
    <property type="entry name" value="CCAAT_ENHANCER-BINDING PROTEIN ZETA"/>
    <property type="match status" value="1"/>
</dbReference>
<feature type="domain" description="CCAAT-binding factor" evidence="3">
    <location>
        <begin position="411"/>
        <end position="606"/>
    </location>
</feature>
<feature type="compositionally biased region" description="Basic and acidic residues" evidence="2">
    <location>
        <begin position="744"/>
        <end position="755"/>
    </location>
</feature>
<dbReference type="InterPro" id="IPR016024">
    <property type="entry name" value="ARM-type_fold"/>
</dbReference>
<evidence type="ECO:0000256" key="1">
    <source>
        <dbReference type="ARBA" id="ARBA00007797"/>
    </source>
</evidence>
<evidence type="ECO:0000259" key="3">
    <source>
        <dbReference type="Pfam" id="PF03914"/>
    </source>
</evidence>
<keyword evidence="5" id="KW-1185">Reference proteome</keyword>
<gene>
    <name evidence="4" type="ORF">DSTB1V02_LOCUS8485</name>
</gene>
<dbReference type="PANTHER" id="PTHR12048">
    <property type="entry name" value="CCAAT-BINDING FACTOR-RELATED"/>
    <property type="match status" value="1"/>
</dbReference>
<feature type="region of interest" description="Disordered" evidence="2">
    <location>
        <begin position="744"/>
        <end position="769"/>
    </location>
</feature>
<feature type="compositionally biased region" description="Basic and acidic residues" evidence="2">
    <location>
        <begin position="34"/>
        <end position="51"/>
    </location>
</feature>
<sequence length="943" mass="108403">MQEGRSPGLETELKGYIETLGLSKWSAAPGTARRTIDLKDKAQSKENEAKKMKGKRPVNAQKLRASTSHAGQTLRDGKSSTYMKLLIKPGKRWGEDQACTNCEARKERRDFAWMETVVKKGTMADRMAAYTMLIQDSPVHTMRHLKQLLNLVSNKARREGLMALDTLKELFLSDLLLETRKLRAFEMQPLCEAGTMAEERRERFLILCFFEDQLKEAYSSFIQAVNELARDTVEATRLKAIHILYELLLNNSEQEQTLLSSLVNKIGDPVRKVAARTMHRLLQLLSHHPQMKHVITLEVERMIFSHIYPSHNRPNVSQKAQYYAVCFLNQILLCRDDLNLAAKLVSIYFALFKASVKTGEVESKLMSGLLTGVHRAFPYLPLDGEKKKSLINEELETMYKIVHVSPFSVATQALMLIFHVLQRKGSLSDRFYMILYRKLLDPALLSSSKQNQFLNLLFKALTQDSVLPRLRAFLKRLLQLCLHFPVPLVCGFLILISTVLKQNPTIVAIKSKSFLEDGQSVSEEDGSGEEDYKDVQDSDEEEKSPETKPHSSWVHKQNLLIGRGKRTQNRYDPTCRNPLYAGAESVSFWELKSLTAHCHPTIAVFAQKICDGESINYSSDPMQDFSLSHFLDRFVFKNPKNLNREHQLPQDMIMGKRRLQQQFPAAVNMEMLLSMEEHQVPVEEKFLYRYYILCMFSCNGVEVKAIKTSIRHGKLTYNLCHELNLGLHAGTPQRLPPCFFKNQSEEQEKRNKGEKEEEDEEVESVSSDEFQEFLQHRGREHVDMEDSEGLDFANLFLDRPEKGQKHKVESMEDDDNSDTDDQDEEDNEGDDVAWEDEEENEGGIAWEDEEGWNEEEIEFSDESDSDIKKPTSSKGRRHIRQSKEDIQDDLFVSAEQLSSILESSNRGSNLTEDDWESRRFKRKASCHKSYTIGPGTSKRRKKK</sequence>
<feature type="region of interest" description="Disordered" evidence="2">
    <location>
        <begin position="34"/>
        <end position="75"/>
    </location>
</feature>
<protein>
    <recommendedName>
        <fullName evidence="3">CCAAT-binding factor domain-containing protein</fullName>
    </recommendedName>
</protein>
<feature type="compositionally biased region" description="Acidic residues" evidence="2">
    <location>
        <begin position="522"/>
        <end position="543"/>
    </location>
</feature>
<dbReference type="Pfam" id="PF03914">
    <property type="entry name" value="CBF"/>
    <property type="match status" value="1"/>
</dbReference>
<dbReference type="EMBL" id="CAJPEV010001947">
    <property type="protein sequence ID" value="CAG0895017.1"/>
    <property type="molecule type" value="Genomic_DNA"/>
</dbReference>
<evidence type="ECO:0000256" key="2">
    <source>
        <dbReference type="SAM" id="MobiDB-lite"/>
    </source>
</evidence>
<dbReference type="GO" id="GO:0005634">
    <property type="term" value="C:nucleus"/>
    <property type="evidence" value="ECO:0007669"/>
    <property type="project" value="TreeGrafter"/>
</dbReference>
<name>A0A7R9A7U1_9CRUS</name>
<evidence type="ECO:0000313" key="4">
    <source>
        <dbReference type="EMBL" id="CAD7248675.1"/>
    </source>
</evidence>
<feature type="region of interest" description="Disordered" evidence="2">
    <location>
        <begin position="519"/>
        <end position="554"/>
    </location>
</feature>
<dbReference type="Proteomes" id="UP000677054">
    <property type="component" value="Unassembled WGS sequence"/>
</dbReference>
<accession>A0A7R9A7U1</accession>
<dbReference type="SUPFAM" id="SSF48371">
    <property type="entry name" value="ARM repeat"/>
    <property type="match status" value="1"/>
</dbReference>
<feature type="region of interest" description="Disordered" evidence="2">
    <location>
        <begin position="803"/>
        <end position="887"/>
    </location>
</feature>
<dbReference type="AlphaFoldDB" id="A0A7R9A7U1"/>
<evidence type="ECO:0000313" key="5">
    <source>
        <dbReference type="Proteomes" id="UP000677054"/>
    </source>
</evidence>
<proteinExistence type="inferred from homology"/>
<dbReference type="InterPro" id="IPR040155">
    <property type="entry name" value="CEBPZ/Mak21-like"/>
</dbReference>
<reference evidence="4" key="1">
    <citation type="submission" date="2020-11" db="EMBL/GenBank/DDBJ databases">
        <authorList>
            <person name="Tran Van P."/>
        </authorList>
    </citation>
    <scope>NUCLEOTIDE SEQUENCE</scope>
</reference>
<dbReference type="OrthoDB" id="28947at2759"/>
<feature type="compositionally biased region" description="Acidic residues" evidence="2">
    <location>
        <begin position="811"/>
        <end position="864"/>
    </location>
</feature>
<dbReference type="InterPro" id="IPR005612">
    <property type="entry name" value="CCAAT-binding_factor"/>
</dbReference>
<dbReference type="EMBL" id="LR901464">
    <property type="protein sequence ID" value="CAD7248675.1"/>
    <property type="molecule type" value="Genomic_DNA"/>
</dbReference>